<keyword evidence="3" id="KW-0808">Transferase</keyword>
<feature type="domain" description="Glycosyl transferase family 1" evidence="1">
    <location>
        <begin position="209"/>
        <end position="379"/>
    </location>
</feature>
<gene>
    <name evidence="3" type="ORF">BWR60_22750</name>
</gene>
<evidence type="ECO:0000313" key="3">
    <source>
        <dbReference type="EMBL" id="OWJ64802.1"/>
    </source>
</evidence>
<dbReference type="RefSeq" id="WP_179221901.1">
    <property type="nucleotide sequence ID" value="NZ_NHON01000049.1"/>
</dbReference>
<dbReference type="EMBL" id="NHON01000049">
    <property type="protein sequence ID" value="OWJ64802.1"/>
    <property type="molecule type" value="Genomic_DNA"/>
</dbReference>
<proteinExistence type="predicted"/>
<name>A0A211ZHN8_9PROT</name>
<dbReference type="InterPro" id="IPR028098">
    <property type="entry name" value="Glyco_trans_4-like_N"/>
</dbReference>
<dbReference type="GO" id="GO:0016757">
    <property type="term" value="F:glycosyltransferase activity"/>
    <property type="evidence" value="ECO:0007669"/>
    <property type="project" value="InterPro"/>
</dbReference>
<reference evidence="4" key="1">
    <citation type="submission" date="2017-05" db="EMBL/GenBank/DDBJ databases">
        <authorList>
            <person name="Macchi M."/>
            <person name="Festa S."/>
            <person name="Coppotelli B.M."/>
            <person name="Morelli I.S."/>
        </authorList>
    </citation>
    <scope>NUCLEOTIDE SEQUENCE [LARGE SCALE GENOMIC DNA]</scope>
    <source>
        <strain evidence="4">I</strain>
    </source>
</reference>
<evidence type="ECO:0000259" key="2">
    <source>
        <dbReference type="Pfam" id="PF13579"/>
    </source>
</evidence>
<dbReference type="STRING" id="1122125.GCA_000423185_06938"/>
<organism evidence="3 4">
    <name type="scientific">Inquilinus limosus</name>
    <dbReference type="NCBI Taxonomy" id="171674"/>
    <lineage>
        <taxon>Bacteria</taxon>
        <taxon>Pseudomonadati</taxon>
        <taxon>Pseudomonadota</taxon>
        <taxon>Alphaproteobacteria</taxon>
        <taxon>Rhodospirillales</taxon>
        <taxon>Rhodospirillaceae</taxon>
        <taxon>Inquilinus</taxon>
    </lineage>
</organism>
<dbReference type="AlphaFoldDB" id="A0A211ZHN8"/>
<dbReference type="PANTHER" id="PTHR12526">
    <property type="entry name" value="GLYCOSYLTRANSFERASE"/>
    <property type="match status" value="1"/>
</dbReference>
<dbReference type="Pfam" id="PF00534">
    <property type="entry name" value="Glycos_transf_1"/>
    <property type="match status" value="1"/>
</dbReference>
<protein>
    <submittedName>
        <fullName evidence="3">Glycosyltransferase WbuB</fullName>
    </submittedName>
</protein>
<dbReference type="CDD" id="cd03794">
    <property type="entry name" value="GT4_WbuB-like"/>
    <property type="match status" value="1"/>
</dbReference>
<sequence>MKIILANRYLYPDESATSRMTSSLAFTLARRGFSVHGLTSRQFHNNRDRRLSGREVMNGVTIHRMPTSGFGRDRLWGRALDYVTFHLSAMLWVLWNVEAGDVCVVCTDPPLLSVTLALPIRLKRAQMVNWLHDLFPEVALELSVVRMGWAARLALAARDWSLRGALCSVAPIDQMARYLERRRIPKERLAVIHHWSDGAAIQPIPRSRNRLRRDWGLGEAFVVGYSGNFGRAHEFDTILGAAARLKHRDDIRFLFIGGGYKRAAIEAEIRAQRLANIILKPLQPRELLAESLGVADAHLVSLLPPLEPFVIPSKFYGILAAGRPTLFIGDPEGEIGGILERHDCGHAVAIGDSEALAGHILDMRESPGRLDRLSANARRLFEIGYTEDRGCSAWTKLLSRFGPSAADSAVLPQAEAPADERSRP</sequence>
<dbReference type="Proteomes" id="UP000196655">
    <property type="component" value="Unassembled WGS sequence"/>
</dbReference>
<comment type="caution">
    <text evidence="3">The sequence shown here is derived from an EMBL/GenBank/DDBJ whole genome shotgun (WGS) entry which is preliminary data.</text>
</comment>
<dbReference type="Pfam" id="PF13579">
    <property type="entry name" value="Glyco_trans_4_4"/>
    <property type="match status" value="1"/>
</dbReference>
<feature type="domain" description="Glycosyltransferase subfamily 4-like N-terminal" evidence="2">
    <location>
        <begin position="18"/>
        <end position="193"/>
    </location>
</feature>
<accession>A0A211ZHN8</accession>
<evidence type="ECO:0000313" key="4">
    <source>
        <dbReference type="Proteomes" id="UP000196655"/>
    </source>
</evidence>
<dbReference type="InterPro" id="IPR001296">
    <property type="entry name" value="Glyco_trans_1"/>
</dbReference>
<evidence type="ECO:0000259" key="1">
    <source>
        <dbReference type="Pfam" id="PF00534"/>
    </source>
</evidence>
<keyword evidence="4" id="KW-1185">Reference proteome</keyword>
<dbReference type="Gene3D" id="3.40.50.2000">
    <property type="entry name" value="Glycogen Phosphorylase B"/>
    <property type="match status" value="2"/>
</dbReference>
<dbReference type="SUPFAM" id="SSF53756">
    <property type="entry name" value="UDP-Glycosyltransferase/glycogen phosphorylase"/>
    <property type="match status" value="1"/>
</dbReference>